<evidence type="ECO:0000313" key="1">
    <source>
        <dbReference type="EMBL" id="ATG73024.1"/>
    </source>
</evidence>
<proteinExistence type="predicted"/>
<gene>
    <name evidence="1" type="ORF">AN401_03430</name>
</gene>
<dbReference type="AlphaFoldDB" id="A0A291HLM2"/>
<protein>
    <recommendedName>
        <fullName evidence="3">AraC family transcriptional regulator</fullName>
    </recommendedName>
</protein>
<keyword evidence="2" id="KW-1185">Reference proteome</keyword>
<dbReference type="Proteomes" id="UP000217763">
    <property type="component" value="Chromosome"/>
</dbReference>
<dbReference type="RefSeq" id="WP_096778552.1">
    <property type="nucleotide sequence ID" value="NZ_CP012621.1"/>
</dbReference>
<evidence type="ECO:0008006" key="3">
    <source>
        <dbReference type="Google" id="ProtNLM"/>
    </source>
</evidence>
<evidence type="ECO:0000313" key="2">
    <source>
        <dbReference type="Proteomes" id="UP000217763"/>
    </source>
</evidence>
<name>A0A291HLM2_9GAMM</name>
<accession>A0A291HLM2</accession>
<sequence>MTTAAYYSIHHQLLPHPHLLPGKRQRHLKGRLLLVHQGSGLVQLGRHHYPLAAGEAAFLAADTLFAWHGFAGTRLSQVDLSLRLAQPEGSGRITPSPLLAALADKLAGWQGERDWQGAQGRLCRALYDELLPHALLPFEAQPPLYRKLTEDPAGFTLTEEEQDAFRRRFGCDADSWRRQATLLFILRELPKSADWEGLLARHGFASLPQFEQDCRHWLGAPCHPGSKTG</sequence>
<dbReference type="KEGG" id="zdf:AN401_03430"/>
<organism evidence="1 2">
    <name type="scientific">Zobellella denitrificans</name>
    <dbReference type="NCBI Taxonomy" id="347534"/>
    <lineage>
        <taxon>Bacteria</taxon>
        <taxon>Pseudomonadati</taxon>
        <taxon>Pseudomonadota</taxon>
        <taxon>Gammaproteobacteria</taxon>
        <taxon>Aeromonadales</taxon>
        <taxon>Aeromonadaceae</taxon>
        <taxon>Zobellella</taxon>
    </lineage>
</organism>
<reference evidence="2" key="1">
    <citation type="submission" date="2015-09" db="EMBL/GenBank/DDBJ databases">
        <authorList>
            <person name="Shao Z."/>
            <person name="Wang L."/>
        </authorList>
    </citation>
    <scope>NUCLEOTIDE SEQUENCE [LARGE SCALE GENOMIC DNA]</scope>
    <source>
        <strain evidence="2">F13-1</strain>
    </source>
</reference>
<dbReference type="EMBL" id="CP012621">
    <property type="protein sequence ID" value="ATG73024.1"/>
    <property type="molecule type" value="Genomic_DNA"/>
</dbReference>